<keyword evidence="3 6" id="KW-1133">Transmembrane helix</keyword>
<dbReference type="SFLD" id="SFLDG01168">
    <property type="entry name" value="Ferric_reductase_subgroup_(FRE"/>
    <property type="match status" value="1"/>
</dbReference>
<feature type="transmembrane region" description="Helical" evidence="6">
    <location>
        <begin position="417"/>
        <end position="436"/>
    </location>
</feature>
<dbReference type="PANTHER" id="PTHR11972">
    <property type="entry name" value="NADPH OXIDASE"/>
    <property type="match status" value="1"/>
</dbReference>
<protein>
    <submittedName>
        <fullName evidence="10">Transmembrane protein</fullName>
    </submittedName>
</protein>
<dbReference type="PANTHER" id="PTHR11972:SF69">
    <property type="entry name" value="FERRIC REDUCTION OXIDASE 6-RELATED"/>
    <property type="match status" value="1"/>
</dbReference>
<sequence length="688" mass="74033">MTTLLRALVVGVVAISTTASSCNGIDAMPKNILGGPLALQVRVDNASACFRLTYTGTGADWISLGLSTSQYMVNNPPNNAVVFDAKRNLAKVHVLKGYNDDNVVASSAPSSITILSSSVVDDVLAVTYEHAFNAVSANDVAIDLENGNNVLLWAYGKGFPSYHDDQGAQSISIRVPTDDGSAPDNLDLSATKSSPAAPTYRLVLGAILFFAVLGVVTTRLSATSATLGTPLVAPPAHLTSITDSFQVAIADLNLGQAFVVALYMMLVGLTLGLLVPHFSGLPPVRAASVVCGHLSVLHLAFLLLPASRGGHWGYLFGVPHTRLVTFHKWLGVLFLATLLLHFALNLATIQWNVLRSSMPFGADKVIPAYGLYAGIIFGIMGLSAAPPVRKWCYELFYVIHRGGFFVGIVLVCLHAKAIWLALAAPLGLYVATLVVLRTRAFWQRFQGHVMTTTSSTVLFELQASKQTKRWLDNLAPCAYFYVCIPSISRTEWHPFSAIVSPHTGHLAFCVKSRGPGTFTDQLVQLAHNDPVFDVLVGGPYGRPSLRFRDYEHVLLFAGGIGITPMLHIIQNGLALESGQGHLIWVVREKEALLSVAPAMFPLGVPGDFFVSGASDNGHVKTVTGEIVGFQAGRPDIREEIKRFGDCPNTTHINRPNVCVIACGPASFVHEVQVAAHHNGFHFHKELFC</sequence>
<evidence type="ECO:0000313" key="10">
    <source>
        <dbReference type="EMBL" id="OQR85564.1"/>
    </source>
</evidence>
<dbReference type="SFLD" id="SFLDS00052">
    <property type="entry name" value="Ferric_Reductase_Domain"/>
    <property type="match status" value="1"/>
</dbReference>
<dbReference type="Gene3D" id="2.40.30.10">
    <property type="entry name" value="Translation factors"/>
    <property type="match status" value="1"/>
</dbReference>
<feature type="chain" id="PRO_5012845385" evidence="7">
    <location>
        <begin position="20"/>
        <end position="688"/>
    </location>
</feature>
<dbReference type="InterPro" id="IPR017938">
    <property type="entry name" value="Riboflavin_synthase-like_b-brl"/>
</dbReference>
<evidence type="ECO:0000259" key="9">
    <source>
        <dbReference type="PROSITE" id="PS51384"/>
    </source>
</evidence>
<dbReference type="Pfam" id="PF01794">
    <property type="entry name" value="Ferric_reduct"/>
    <property type="match status" value="1"/>
</dbReference>
<dbReference type="STRING" id="1202772.A0A1V9YIJ5"/>
<feature type="signal peptide" evidence="7">
    <location>
        <begin position="1"/>
        <end position="19"/>
    </location>
</feature>
<keyword evidence="7" id="KW-0732">Signal</keyword>
<evidence type="ECO:0000256" key="2">
    <source>
        <dbReference type="ARBA" id="ARBA00022692"/>
    </source>
</evidence>
<dbReference type="EMBL" id="JNBR01001653">
    <property type="protein sequence ID" value="OQR85564.1"/>
    <property type="molecule type" value="Genomic_DNA"/>
</dbReference>
<dbReference type="Proteomes" id="UP000243579">
    <property type="component" value="Unassembled WGS sequence"/>
</dbReference>
<evidence type="ECO:0000256" key="5">
    <source>
        <dbReference type="ARBA" id="ARBA00023136"/>
    </source>
</evidence>
<dbReference type="InterPro" id="IPR013121">
    <property type="entry name" value="Fe_red_NAD-bd_6"/>
</dbReference>
<feature type="transmembrane region" description="Helical" evidence="6">
    <location>
        <begin position="257"/>
        <end position="278"/>
    </location>
</feature>
<reference evidence="10 11" key="1">
    <citation type="journal article" date="2014" name="Genome Biol. Evol.">
        <title>The secreted proteins of Achlya hypogyna and Thraustotheca clavata identify the ancestral oomycete secretome and reveal gene acquisitions by horizontal gene transfer.</title>
        <authorList>
            <person name="Misner I."/>
            <person name="Blouin N."/>
            <person name="Leonard G."/>
            <person name="Richards T.A."/>
            <person name="Lane C.E."/>
        </authorList>
    </citation>
    <scope>NUCLEOTIDE SEQUENCE [LARGE SCALE GENOMIC DNA]</scope>
    <source>
        <strain evidence="10 11">ATCC 48635</strain>
    </source>
</reference>
<feature type="transmembrane region" description="Helical" evidence="6">
    <location>
        <begin position="329"/>
        <end position="349"/>
    </location>
</feature>
<dbReference type="AlphaFoldDB" id="A0A1V9YIJ5"/>
<evidence type="ECO:0000313" key="11">
    <source>
        <dbReference type="Proteomes" id="UP000243579"/>
    </source>
</evidence>
<evidence type="ECO:0000256" key="4">
    <source>
        <dbReference type="ARBA" id="ARBA00023002"/>
    </source>
</evidence>
<dbReference type="InterPro" id="IPR039261">
    <property type="entry name" value="FNR_nucleotide-bd"/>
</dbReference>
<feature type="domain" description="DOMON" evidence="8">
    <location>
        <begin position="33"/>
        <end position="156"/>
    </location>
</feature>
<name>A0A1V9YIJ5_ACHHY</name>
<organism evidence="10 11">
    <name type="scientific">Achlya hypogyna</name>
    <name type="common">Oomycete</name>
    <name type="synonym">Protoachlya hypogyna</name>
    <dbReference type="NCBI Taxonomy" id="1202772"/>
    <lineage>
        <taxon>Eukaryota</taxon>
        <taxon>Sar</taxon>
        <taxon>Stramenopiles</taxon>
        <taxon>Oomycota</taxon>
        <taxon>Saprolegniomycetes</taxon>
        <taxon>Saprolegniales</taxon>
        <taxon>Achlyaceae</taxon>
        <taxon>Achlya</taxon>
    </lineage>
</organism>
<comment type="subcellular location">
    <subcellularLocation>
        <location evidence="1">Membrane</location>
        <topology evidence="1">Multi-pass membrane protein</topology>
    </subcellularLocation>
</comment>
<evidence type="ECO:0000256" key="6">
    <source>
        <dbReference type="SAM" id="Phobius"/>
    </source>
</evidence>
<feature type="transmembrane region" description="Helical" evidence="6">
    <location>
        <begin position="395"/>
        <end position="411"/>
    </location>
</feature>
<dbReference type="InterPro" id="IPR013112">
    <property type="entry name" value="FAD-bd_8"/>
</dbReference>
<dbReference type="SUPFAM" id="SSF52343">
    <property type="entry name" value="Ferredoxin reductase-like, C-terminal NADP-linked domain"/>
    <property type="match status" value="1"/>
</dbReference>
<accession>A0A1V9YIJ5</accession>
<evidence type="ECO:0000256" key="3">
    <source>
        <dbReference type="ARBA" id="ARBA00022989"/>
    </source>
</evidence>
<dbReference type="PROSITE" id="PS51257">
    <property type="entry name" value="PROKAR_LIPOPROTEIN"/>
    <property type="match status" value="1"/>
</dbReference>
<dbReference type="PROSITE" id="PS50836">
    <property type="entry name" value="DOMON"/>
    <property type="match status" value="1"/>
</dbReference>
<proteinExistence type="predicted"/>
<dbReference type="Pfam" id="PF08022">
    <property type="entry name" value="FAD_binding_8"/>
    <property type="match status" value="1"/>
</dbReference>
<comment type="caution">
    <text evidence="10">The sequence shown here is derived from an EMBL/GenBank/DDBJ whole genome shotgun (WGS) entry which is preliminary data.</text>
</comment>
<dbReference type="GO" id="GO:0005886">
    <property type="term" value="C:plasma membrane"/>
    <property type="evidence" value="ECO:0007669"/>
    <property type="project" value="TreeGrafter"/>
</dbReference>
<feature type="transmembrane region" description="Helical" evidence="6">
    <location>
        <begin position="199"/>
        <end position="217"/>
    </location>
</feature>
<dbReference type="PROSITE" id="PS51384">
    <property type="entry name" value="FAD_FR"/>
    <property type="match status" value="1"/>
</dbReference>
<gene>
    <name evidence="10" type="ORF">ACHHYP_11688</name>
</gene>
<dbReference type="InterPro" id="IPR050369">
    <property type="entry name" value="RBOH/FRE"/>
</dbReference>
<feature type="domain" description="FAD-binding FR-type" evidence="9">
    <location>
        <begin position="428"/>
        <end position="546"/>
    </location>
</feature>
<evidence type="ECO:0000259" key="8">
    <source>
        <dbReference type="PROSITE" id="PS50836"/>
    </source>
</evidence>
<dbReference type="InterPro" id="IPR017927">
    <property type="entry name" value="FAD-bd_FR_type"/>
</dbReference>
<dbReference type="Gene3D" id="3.40.50.80">
    <property type="entry name" value="Nucleotide-binding domain of ferredoxin-NADP reductase (FNR) module"/>
    <property type="match status" value="1"/>
</dbReference>
<evidence type="ECO:0000256" key="1">
    <source>
        <dbReference type="ARBA" id="ARBA00004141"/>
    </source>
</evidence>
<keyword evidence="11" id="KW-1185">Reference proteome</keyword>
<keyword evidence="2 6" id="KW-0812">Transmembrane</keyword>
<dbReference type="InterPro" id="IPR005018">
    <property type="entry name" value="DOMON_domain"/>
</dbReference>
<evidence type="ECO:0000256" key="7">
    <source>
        <dbReference type="SAM" id="SignalP"/>
    </source>
</evidence>
<keyword evidence="4" id="KW-0560">Oxidoreductase</keyword>
<dbReference type="OrthoDB" id="48134at2759"/>
<dbReference type="CDD" id="cd09631">
    <property type="entry name" value="DOMON_DOH"/>
    <property type="match status" value="1"/>
</dbReference>
<feature type="transmembrane region" description="Helical" evidence="6">
    <location>
        <begin position="369"/>
        <end position="388"/>
    </location>
</feature>
<dbReference type="InterPro" id="IPR013130">
    <property type="entry name" value="Fe3_Rdtase_TM_dom"/>
</dbReference>
<dbReference type="InterPro" id="IPR045266">
    <property type="entry name" value="DOH_DOMON"/>
</dbReference>
<dbReference type="Pfam" id="PF08030">
    <property type="entry name" value="NAD_binding_6"/>
    <property type="match status" value="1"/>
</dbReference>
<keyword evidence="5 6" id="KW-0472">Membrane</keyword>
<dbReference type="SUPFAM" id="SSF63380">
    <property type="entry name" value="Riboflavin synthase domain-like"/>
    <property type="match status" value="1"/>
</dbReference>
<dbReference type="CDD" id="cd06186">
    <property type="entry name" value="NOX_Duox_like_FAD_NADP"/>
    <property type="match status" value="1"/>
</dbReference>
<dbReference type="GO" id="GO:0016491">
    <property type="term" value="F:oxidoreductase activity"/>
    <property type="evidence" value="ECO:0007669"/>
    <property type="project" value="UniProtKB-KW"/>
</dbReference>